<sequence length="572" mass="58344">MANRSAILAIRIIADAAGASRGFGEAQGRMARFESGARRAGVAAAAVVGGMAAIGASAIESASRLQQATGAVESVFGRQAAAVQNLARSAATSVGLATAEYSELASVLGAQLNNLGVAQSELVPTTDNLIKKGADLAATFGGTTADAVQALSALFRGEADPIERYGVSIKQADINARLAANGQSKLTGEAKRNAETQARLALLTEQTAKATGQFARESDTTAGAQQRMAAQFENSKAAIGQSLLPIVAQFAEKLASAAEWAQRNQSTVVALATVVAGLAVAILAVNAALTVYKAVGAVVTAVQWAMNSAFLANPITWVVLAVIALIAVIVLIATKTTWFQTIWQAMCAGAVAAWRWITGAISAAIGWLAGVWSSIVAGASAAWNWVSSAAATAWNFVSSIVATVAGVIGAVIRGAINIVVGHFNRVRSIGASVFGAIRSVIDTVAGAIGTVVDWIRQLISWISNIKWPSPPGWLSSLFGAEGPAFMAIPTMASAPWENFAAGGPELSAARADPLPMLARIGAGGGGTVAIDQRTIINVDATGVADPQAVAAAVTGALRRNSQTRGVTPAVRL</sequence>
<dbReference type="EMBL" id="MG812496">
    <property type="protein sequence ID" value="AVJ48762.1"/>
    <property type="molecule type" value="Genomic_DNA"/>
</dbReference>
<feature type="transmembrane region" description="Helical" evidence="1">
    <location>
        <begin position="310"/>
        <end position="332"/>
    </location>
</feature>
<keyword evidence="3" id="KW-1185">Reference proteome</keyword>
<accession>A0A2P1CC00</accession>
<proteinExistence type="predicted"/>
<evidence type="ECO:0000256" key="1">
    <source>
        <dbReference type="SAM" id="Phobius"/>
    </source>
</evidence>
<reference evidence="2 3" key="1">
    <citation type="submission" date="2018-01" db="EMBL/GenBank/DDBJ databases">
        <authorList>
            <person name="Gaut B.S."/>
            <person name="Morton B.R."/>
            <person name="Clegg M.T."/>
            <person name="Duvall M.R."/>
        </authorList>
    </citation>
    <scope>NUCLEOTIDE SEQUENCE [LARGE SCALE GENOMIC DNA]</scope>
</reference>
<feature type="transmembrane region" description="Helical" evidence="1">
    <location>
        <begin position="268"/>
        <end position="289"/>
    </location>
</feature>
<organism evidence="2 3">
    <name type="scientific">Gordonia phage SallySpecial</name>
    <dbReference type="NCBI Taxonomy" id="2079570"/>
    <lineage>
        <taxon>Viruses</taxon>
        <taxon>Duplodnaviria</taxon>
        <taxon>Heunggongvirae</taxon>
        <taxon>Uroviricota</taxon>
        <taxon>Caudoviricetes</taxon>
        <taxon>Emperorvirus</taxon>
        <taxon>Emperorvirus sallyspecial</taxon>
    </lineage>
</organism>
<name>A0A2P1CC00_9CAUD</name>
<feature type="transmembrane region" description="Helical" evidence="1">
    <location>
        <begin position="364"/>
        <end position="386"/>
    </location>
</feature>
<gene>
    <name evidence="2" type="ORF">SEA_SALLYSPECIAL_14</name>
</gene>
<keyword evidence="1" id="KW-0812">Transmembrane</keyword>
<feature type="transmembrane region" description="Helical" evidence="1">
    <location>
        <begin position="392"/>
        <end position="416"/>
    </location>
</feature>
<protein>
    <submittedName>
        <fullName evidence="2">Tape measure protein</fullName>
    </submittedName>
</protein>
<keyword evidence="1" id="KW-1133">Transmembrane helix</keyword>
<keyword evidence="1" id="KW-0472">Membrane</keyword>
<dbReference type="Proteomes" id="UP000241541">
    <property type="component" value="Segment"/>
</dbReference>
<evidence type="ECO:0000313" key="3">
    <source>
        <dbReference type="Proteomes" id="UP000241541"/>
    </source>
</evidence>
<evidence type="ECO:0000313" key="2">
    <source>
        <dbReference type="EMBL" id="AVJ48762.1"/>
    </source>
</evidence>